<dbReference type="KEGG" id="elo:EC042_1092"/>
<dbReference type="Proteomes" id="UP000001407">
    <property type="component" value="Chromosome"/>
</dbReference>
<reference evidence="1 2" key="1">
    <citation type="journal article" date="2010" name="PLoS ONE">
        <title>Complete genome sequence and comparative metabolic profiling of the prototypical enteroaggregative Escherichia coli strain 042.</title>
        <authorList>
            <person name="Chaudhuri R.R."/>
            <person name="Sebaihia M."/>
            <person name="Hobman J.L."/>
            <person name="Webber M.A."/>
            <person name="Leyton D.L."/>
            <person name="Goldberg M.D."/>
            <person name="Cunningham A.F."/>
            <person name="Scott-Tucker A."/>
            <person name="Ferguson P.R."/>
            <person name="Thomas C.M."/>
            <person name="Frankel G."/>
            <person name="Tang C.M."/>
            <person name="Dudley E.G."/>
            <person name="Roberts I.S."/>
            <person name="Rasko D.A."/>
            <person name="Pallen M.J."/>
            <person name="Parkhill J."/>
            <person name="Nataro J.P."/>
            <person name="Thomson N.R."/>
            <person name="Henderson I.R."/>
        </authorList>
    </citation>
    <scope>NUCLEOTIDE SEQUENCE [LARGE SCALE GENOMIC DNA]</scope>
    <source>
        <strain evidence="2">042 / EAEC</strain>
    </source>
</reference>
<sequence>MINYQLIDFYVLVCLMIDFHENLLLLVKISIFILCDFFNSHPASFYRDVELYIALAIK</sequence>
<name>D3H130_ECO44</name>
<accession>D3H130</accession>
<dbReference type="AlphaFoldDB" id="D3H130"/>
<evidence type="ECO:0000313" key="2">
    <source>
        <dbReference type="Proteomes" id="UP000001407"/>
    </source>
</evidence>
<protein>
    <submittedName>
        <fullName evidence="1">Uncharacterized protein</fullName>
    </submittedName>
</protein>
<dbReference type="EMBL" id="FN554766">
    <property type="protein sequence ID" value="CBG33914.1"/>
    <property type="molecule type" value="Genomic_DNA"/>
</dbReference>
<evidence type="ECO:0000313" key="1">
    <source>
        <dbReference type="EMBL" id="CBG33914.1"/>
    </source>
</evidence>
<organism evidence="1 2">
    <name type="scientific">Escherichia coli O44:H18 (strain 042 / EAEC)</name>
    <dbReference type="NCBI Taxonomy" id="216592"/>
    <lineage>
        <taxon>Bacteria</taxon>
        <taxon>Pseudomonadati</taxon>
        <taxon>Pseudomonadota</taxon>
        <taxon>Gammaproteobacteria</taxon>
        <taxon>Enterobacterales</taxon>
        <taxon>Enterobacteriaceae</taxon>
        <taxon>Escherichia</taxon>
    </lineage>
</organism>
<gene>
    <name evidence="1" type="ordered locus">EC042_1092</name>
</gene>
<dbReference type="HOGENOM" id="CLU_210878_0_0_6"/>
<proteinExistence type="predicted"/>